<dbReference type="InterPro" id="IPR004527">
    <property type="entry name" value="Glu-tRNA-ligase_bac/mito"/>
</dbReference>
<dbReference type="SUPFAM" id="SSF52374">
    <property type="entry name" value="Nucleotidylyl transferase"/>
    <property type="match status" value="1"/>
</dbReference>
<dbReference type="Gene3D" id="3.90.800.10">
    <property type="entry name" value="Glutamyl-tRNA Synthetase, Domain 3"/>
    <property type="match status" value="1"/>
</dbReference>
<dbReference type="PANTHER" id="PTHR43311:SF2">
    <property type="entry name" value="GLUTAMATE--TRNA LIGASE, MITOCHONDRIAL-RELATED"/>
    <property type="match status" value="1"/>
</dbReference>
<name>A0A7M1B1V4_9BACT</name>
<dbReference type="InterPro" id="IPR049940">
    <property type="entry name" value="GluQ/Sye"/>
</dbReference>
<evidence type="ECO:0000259" key="8">
    <source>
        <dbReference type="Pfam" id="PF00749"/>
    </source>
</evidence>
<dbReference type="KEGG" id="ssei:FJR45_06430"/>
<dbReference type="InterPro" id="IPR014729">
    <property type="entry name" value="Rossmann-like_a/b/a_fold"/>
</dbReference>
<dbReference type="GO" id="GO:0000049">
    <property type="term" value="F:tRNA binding"/>
    <property type="evidence" value="ECO:0007669"/>
    <property type="project" value="InterPro"/>
</dbReference>
<dbReference type="InterPro" id="IPR000924">
    <property type="entry name" value="Glu/Gln-tRNA-synth"/>
</dbReference>
<accession>A0A7M1B1V4</accession>
<protein>
    <submittedName>
        <fullName evidence="9">Glutamate--tRNA ligase</fullName>
        <ecNumber evidence="9">6.1.1.17</ecNumber>
    </submittedName>
</protein>
<evidence type="ECO:0000256" key="2">
    <source>
        <dbReference type="ARBA" id="ARBA00022598"/>
    </source>
</evidence>
<proteinExistence type="inferred from homology"/>
<dbReference type="SUPFAM" id="SSF48163">
    <property type="entry name" value="An anticodon-binding domain of class I aminoacyl-tRNA synthetases"/>
    <property type="match status" value="1"/>
</dbReference>
<feature type="domain" description="Glutamyl/glutaminyl-tRNA synthetase class Ib catalytic" evidence="8">
    <location>
        <begin position="3"/>
        <end position="290"/>
    </location>
</feature>
<dbReference type="RefSeq" id="WP_193149711.1">
    <property type="nucleotide sequence ID" value="NZ_CP041235.1"/>
</dbReference>
<keyword evidence="3 7" id="KW-0547">Nucleotide-binding</keyword>
<evidence type="ECO:0000256" key="1">
    <source>
        <dbReference type="ARBA" id="ARBA00007894"/>
    </source>
</evidence>
<dbReference type="AlphaFoldDB" id="A0A7M1B1V4"/>
<evidence type="ECO:0000313" key="9">
    <source>
        <dbReference type="EMBL" id="QOP43605.1"/>
    </source>
</evidence>
<dbReference type="PANTHER" id="PTHR43311">
    <property type="entry name" value="GLUTAMATE--TRNA LIGASE"/>
    <property type="match status" value="1"/>
</dbReference>
<dbReference type="Gene3D" id="3.40.50.620">
    <property type="entry name" value="HUPs"/>
    <property type="match status" value="1"/>
</dbReference>
<keyword evidence="2 7" id="KW-0436">Ligase</keyword>
<evidence type="ECO:0000256" key="7">
    <source>
        <dbReference type="RuleBase" id="RU363037"/>
    </source>
</evidence>
<evidence type="ECO:0000256" key="5">
    <source>
        <dbReference type="ARBA" id="ARBA00022917"/>
    </source>
</evidence>
<keyword evidence="6 7" id="KW-0030">Aminoacyl-tRNA synthetase</keyword>
<dbReference type="GO" id="GO:0005829">
    <property type="term" value="C:cytosol"/>
    <property type="evidence" value="ECO:0007669"/>
    <property type="project" value="TreeGrafter"/>
</dbReference>
<reference evidence="9 10" key="1">
    <citation type="submission" date="2019-06" db="EMBL/GenBank/DDBJ databases">
        <title>Sulfurimonas gotlandica sp. nov., a chemoautotrophic and psychrotolerant epsilonproteobacterium isolated from a pelagic redoxcline, and an emended description of the genus Sulfurimonas.</title>
        <authorList>
            <person name="Wang S."/>
            <person name="Jiang L."/>
            <person name="Shao Z."/>
        </authorList>
    </citation>
    <scope>NUCLEOTIDE SEQUENCE [LARGE SCALE GENOMIC DNA]</scope>
    <source>
        <strain evidence="9 10">S2-6</strain>
    </source>
</reference>
<dbReference type="GO" id="GO:0004818">
    <property type="term" value="F:glutamate-tRNA ligase activity"/>
    <property type="evidence" value="ECO:0007669"/>
    <property type="project" value="UniProtKB-EC"/>
</dbReference>
<organism evidence="9 10">
    <name type="scientific">Sulfurimonas sediminis</name>
    <dbReference type="NCBI Taxonomy" id="2590020"/>
    <lineage>
        <taxon>Bacteria</taxon>
        <taxon>Pseudomonadati</taxon>
        <taxon>Campylobacterota</taxon>
        <taxon>Epsilonproteobacteria</taxon>
        <taxon>Campylobacterales</taxon>
        <taxon>Sulfurimonadaceae</taxon>
        <taxon>Sulfurimonas</taxon>
    </lineage>
</organism>
<dbReference type="Proteomes" id="UP000593719">
    <property type="component" value="Chromosome"/>
</dbReference>
<evidence type="ECO:0000256" key="3">
    <source>
        <dbReference type="ARBA" id="ARBA00022741"/>
    </source>
</evidence>
<dbReference type="NCBIfam" id="TIGR00464">
    <property type="entry name" value="gltX_bact"/>
    <property type="match status" value="1"/>
</dbReference>
<dbReference type="PRINTS" id="PR00987">
    <property type="entry name" value="TRNASYNTHGLU"/>
</dbReference>
<gene>
    <name evidence="9" type="ORF">FJR45_06430</name>
</gene>
<evidence type="ECO:0000313" key="10">
    <source>
        <dbReference type="Proteomes" id="UP000593719"/>
    </source>
</evidence>
<keyword evidence="4 7" id="KW-0067">ATP-binding</keyword>
<dbReference type="Pfam" id="PF00749">
    <property type="entry name" value="tRNA-synt_1c"/>
    <property type="match status" value="1"/>
</dbReference>
<dbReference type="EMBL" id="CP041235">
    <property type="protein sequence ID" value="QOP43605.1"/>
    <property type="molecule type" value="Genomic_DNA"/>
</dbReference>
<dbReference type="InterPro" id="IPR020061">
    <property type="entry name" value="Glu_tRNA_lig_a-bdl"/>
</dbReference>
<dbReference type="GO" id="GO:0005524">
    <property type="term" value="F:ATP binding"/>
    <property type="evidence" value="ECO:0007669"/>
    <property type="project" value="UniProtKB-KW"/>
</dbReference>
<dbReference type="InterPro" id="IPR008925">
    <property type="entry name" value="aa_tRNA-synth_I_cd-bd_sf"/>
</dbReference>
<keyword evidence="5 7" id="KW-0648">Protein biosynthesis</keyword>
<sequence>MLRFASSPIGDMHINDLRIALLNYIASKQKNEDFIVRIEDLDKEKVIQNKDQEILDILGLFGIEYSHVVHQSQNLRFHSAMALQLLHEKKAFSCFCSDEWLQKKRSEAEQAKKEYHYDDACRNLPAELVIDNTAPFTVRIVRPDAPVIVKDRLKGAISFEPDTVDSFVIMNHDKTPTYDFACAVDDMLSDVSMIICDEKYLKNTPKQVHVRNQLQYNKEIEYAHLHGIENGVSVKQLLEEGYLPEAISNYLISIGTNPPKEIFTLKEATKWFDLDKLADNPVRFDQDRLTQINKEHLKNLDATELSRYVGFADSEIGELTRIYLEEAGTTKELKEKIAPIFAKREAVYGFEKELELMTKAIKNAPYFEEYNDFKNYIMDTTGLKGENFLKPLRILLTNSEYGPDIEKIYKYLKNYLKEIIK</sequence>
<dbReference type="InterPro" id="IPR020058">
    <property type="entry name" value="Glu/Gln-tRNA-synth_Ib_cat-dom"/>
</dbReference>
<comment type="similarity">
    <text evidence="1">Belongs to the class-I aminoacyl-tRNA synthetase family. Glutamate--tRNA ligase type 1 subfamily.</text>
</comment>
<evidence type="ECO:0000256" key="4">
    <source>
        <dbReference type="ARBA" id="ARBA00022840"/>
    </source>
</evidence>
<dbReference type="GO" id="GO:0006424">
    <property type="term" value="P:glutamyl-tRNA aminoacylation"/>
    <property type="evidence" value="ECO:0007669"/>
    <property type="project" value="InterPro"/>
</dbReference>
<dbReference type="Gene3D" id="1.10.1160.10">
    <property type="entry name" value="Glutamyl-trna Synthetase, Domain 2"/>
    <property type="match status" value="1"/>
</dbReference>
<dbReference type="EC" id="6.1.1.17" evidence="9"/>
<keyword evidence="10" id="KW-1185">Reference proteome</keyword>
<evidence type="ECO:0000256" key="6">
    <source>
        <dbReference type="ARBA" id="ARBA00023146"/>
    </source>
</evidence>